<gene>
    <name evidence="2" type="ORF">DCS45_07265</name>
</gene>
<evidence type="ECO:0000313" key="2">
    <source>
        <dbReference type="EMBL" id="HAR51662.1"/>
    </source>
</evidence>
<dbReference type="RefSeq" id="WP_339856363.1">
    <property type="nucleotide sequence ID" value="NZ_CAXAXR010000038.1"/>
</dbReference>
<dbReference type="Pfam" id="PF20083">
    <property type="entry name" value="DUF6477"/>
    <property type="match status" value="1"/>
</dbReference>
<sequence>MCETLKEFTALSRPRLLLRAARLGLRDYHRATHLPRLLGQALPAQNSLVLRRLMEKETALNAQRRLGAIGYRVADHLDLLIAMMDEARRIGLTEETAPDPNRAPAPAPDQENASGIDSFLRAT</sequence>
<protein>
    <submittedName>
        <fullName evidence="2">Uncharacterized protein</fullName>
    </submittedName>
</protein>
<reference evidence="2 3" key="1">
    <citation type="journal article" date="2018" name="Nat. Biotechnol.">
        <title>A standardized bacterial taxonomy based on genome phylogeny substantially revises the tree of life.</title>
        <authorList>
            <person name="Parks D.H."/>
            <person name="Chuvochina M."/>
            <person name="Waite D.W."/>
            <person name="Rinke C."/>
            <person name="Skarshewski A."/>
            <person name="Chaumeil P.A."/>
            <person name="Hugenholtz P."/>
        </authorList>
    </citation>
    <scope>NUCLEOTIDE SEQUENCE [LARGE SCALE GENOMIC DNA]</scope>
    <source>
        <strain evidence="2">UBA9169</strain>
    </source>
</reference>
<dbReference type="InterPro" id="IPR045516">
    <property type="entry name" value="DUF6477"/>
</dbReference>
<dbReference type="Proteomes" id="UP000264719">
    <property type="component" value="Unassembled WGS sequence"/>
</dbReference>
<organism evidence="2 3">
    <name type="scientific">Roseovarius nubinhibens</name>
    <dbReference type="NCBI Taxonomy" id="314263"/>
    <lineage>
        <taxon>Bacteria</taxon>
        <taxon>Pseudomonadati</taxon>
        <taxon>Pseudomonadota</taxon>
        <taxon>Alphaproteobacteria</taxon>
        <taxon>Rhodobacterales</taxon>
        <taxon>Roseobacteraceae</taxon>
        <taxon>Roseovarius</taxon>
    </lineage>
</organism>
<evidence type="ECO:0000313" key="3">
    <source>
        <dbReference type="Proteomes" id="UP000264719"/>
    </source>
</evidence>
<name>A0A348WAV0_9RHOB</name>
<evidence type="ECO:0000256" key="1">
    <source>
        <dbReference type="SAM" id="MobiDB-lite"/>
    </source>
</evidence>
<accession>A0A348WAV0</accession>
<dbReference type="AlphaFoldDB" id="A0A348WAV0"/>
<comment type="caution">
    <text evidence="2">The sequence shown here is derived from an EMBL/GenBank/DDBJ whole genome shotgun (WGS) entry which is preliminary data.</text>
</comment>
<proteinExistence type="predicted"/>
<feature type="region of interest" description="Disordered" evidence="1">
    <location>
        <begin position="92"/>
        <end position="123"/>
    </location>
</feature>
<dbReference type="EMBL" id="DMVW01000072">
    <property type="protein sequence ID" value="HAR51662.1"/>
    <property type="molecule type" value="Genomic_DNA"/>
</dbReference>